<sequence length="504" mass="56565">MPSLCREENSLRCTTTGAPRGRPRKYPHQSSLLLTQTRQFSVSIFPSGPEFGTSGDFPDLSPEFVAHCFEELRIDPRFTHPLISETSILSDIRAVSFQLHLLPPQSRVLALCIVAYGSLWSFHTSVLGNGPHPESFMDHAFFASRQELLNCGVRRAPAHRALRAQAQKTAWEIRAILVPSNENAASCYLLDLMSQNDLCSSSNRPWATAYFAHVRVLAPGWWASSQAPFGFSGLPRWTGLLMMECLVSLRNGTQSMVTEQDQLLLCGREPPSLETLLESLKRSTVQVRWATVRPFLYHVISLSRQLYDKITGDFARTRPLSEVDVLSFLDSLSKMYSILSLLLTYIDKTTPVPGPTAYALTLAFSGLVLPFYRELQCRENGSTDDTPQDKRLRVLREQSHDVAALAGQEFARGIRYLPKIHHLPFQWHTVLAWAEFVVEEADARGDASLALQTARDLETYSNELKLLGYSVDIASNMQAATVIERLDKHVDRALVAWFNPVEAV</sequence>
<keyword evidence="3" id="KW-1185">Reference proteome</keyword>
<dbReference type="EMBL" id="JACAZH010000020">
    <property type="protein sequence ID" value="KAF7345301.1"/>
    <property type="molecule type" value="Genomic_DNA"/>
</dbReference>
<proteinExistence type="predicted"/>
<protein>
    <submittedName>
        <fullName evidence="2">Zn(2)-C6 fungal-type domain-containing protein</fullName>
    </submittedName>
</protein>
<feature type="region of interest" description="Disordered" evidence="1">
    <location>
        <begin position="1"/>
        <end position="26"/>
    </location>
</feature>
<evidence type="ECO:0000256" key="1">
    <source>
        <dbReference type="SAM" id="MobiDB-lite"/>
    </source>
</evidence>
<evidence type="ECO:0000313" key="3">
    <source>
        <dbReference type="Proteomes" id="UP000623467"/>
    </source>
</evidence>
<reference evidence="2" key="1">
    <citation type="submission" date="2020-05" db="EMBL/GenBank/DDBJ databases">
        <title>Mycena genomes resolve the evolution of fungal bioluminescence.</title>
        <authorList>
            <person name="Tsai I.J."/>
        </authorList>
    </citation>
    <scope>NUCLEOTIDE SEQUENCE</scope>
    <source>
        <strain evidence="2">160909Yilan</strain>
    </source>
</reference>
<organism evidence="2 3">
    <name type="scientific">Mycena sanguinolenta</name>
    <dbReference type="NCBI Taxonomy" id="230812"/>
    <lineage>
        <taxon>Eukaryota</taxon>
        <taxon>Fungi</taxon>
        <taxon>Dikarya</taxon>
        <taxon>Basidiomycota</taxon>
        <taxon>Agaricomycotina</taxon>
        <taxon>Agaricomycetes</taxon>
        <taxon>Agaricomycetidae</taxon>
        <taxon>Agaricales</taxon>
        <taxon>Marasmiineae</taxon>
        <taxon>Mycenaceae</taxon>
        <taxon>Mycena</taxon>
    </lineage>
</organism>
<dbReference type="OrthoDB" id="2991619at2759"/>
<dbReference type="Proteomes" id="UP000623467">
    <property type="component" value="Unassembled WGS sequence"/>
</dbReference>
<dbReference type="AlphaFoldDB" id="A0A8H6XRK6"/>
<evidence type="ECO:0000313" key="2">
    <source>
        <dbReference type="EMBL" id="KAF7345301.1"/>
    </source>
</evidence>
<feature type="compositionally biased region" description="Basic and acidic residues" evidence="1">
    <location>
        <begin position="1"/>
        <end position="10"/>
    </location>
</feature>
<gene>
    <name evidence="2" type="ORF">MSAN_01906800</name>
</gene>
<name>A0A8H6XRK6_9AGAR</name>
<accession>A0A8H6XRK6</accession>
<comment type="caution">
    <text evidence="2">The sequence shown here is derived from an EMBL/GenBank/DDBJ whole genome shotgun (WGS) entry which is preliminary data.</text>
</comment>